<gene>
    <name evidence="1" type="ORF">APK86_13</name>
</gene>
<evidence type="ECO:0000313" key="2">
    <source>
        <dbReference type="Proteomes" id="UP000828214"/>
    </source>
</evidence>
<name>A0AAE8XJZ5_9CAUD</name>
<proteinExistence type="predicted"/>
<keyword evidence="2" id="KW-1185">Reference proteome</keyword>
<sequence>MRGHSYTVGDRVYRTLPSSNLPKGTKGTVGHGRMYSKTEGQLVKVNFDNGSIWYCSDKFIKPLVRVVG</sequence>
<dbReference type="Proteomes" id="UP000828214">
    <property type="component" value="Segment"/>
</dbReference>
<dbReference type="EMBL" id="MZ936314">
    <property type="protein sequence ID" value="UAW09936.1"/>
    <property type="molecule type" value="Genomic_DNA"/>
</dbReference>
<reference evidence="1 2" key="1">
    <citation type="submission" date="2021-08" db="EMBL/GenBank/DDBJ databases">
        <authorList>
            <person name="Shneider M.M."/>
            <person name="Timoshina O.Y."/>
            <person name="Popova A.V."/>
            <person name="Mikhailova Y.V."/>
            <person name="Yanushevich Y.G."/>
            <person name="Shelenkov A.A."/>
            <person name="Miroshnikov K.A."/>
        </authorList>
    </citation>
    <scope>NUCLEOTIDE SEQUENCE [LARGE SCALE GENOMIC DNA]</scope>
</reference>
<accession>A0AAE8XJZ5</accession>
<organism evidence="1 2">
    <name type="scientific">Acinetobacter phage APK86</name>
    <dbReference type="NCBI Taxonomy" id="2873376"/>
    <lineage>
        <taxon>Viruses</taxon>
        <taxon>Duplodnaviria</taxon>
        <taxon>Heunggongvirae</taxon>
        <taxon>Uroviricota</taxon>
        <taxon>Caudoviricetes</taxon>
        <taxon>Autographivirales</taxon>
        <taxon>Autoscriptoviridae</taxon>
        <taxon>Beijerinckvirinae</taxon>
        <taxon>Friunavirus</taxon>
        <taxon>Friunavirus APK86</taxon>
    </lineage>
</organism>
<protein>
    <submittedName>
        <fullName evidence="1">Uncharacterized protein</fullName>
    </submittedName>
</protein>
<evidence type="ECO:0000313" key="1">
    <source>
        <dbReference type="EMBL" id="UAW09936.1"/>
    </source>
</evidence>